<evidence type="ECO:0000313" key="2">
    <source>
        <dbReference type="EMBL" id="PVH34209.1"/>
    </source>
</evidence>
<sequence>MQSMLHPRRHAPPPPTAPCPTTATHGHRPLSSTRRRPPTPNAVGPNGRHRAAVPLPHRVAGPLPRTPLARIGDAGPPALLSQRRASTPVRLAACADARRPEADALTLGLRHRLLRPPALLPDTRSAPPSTAPAHAPLDARSGFWTEMCCSLHFS</sequence>
<feature type="region of interest" description="Disordered" evidence="1">
    <location>
        <begin position="1"/>
        <end position="83"/>
    </location>
</feature>
<organism evidence="2">
    <name type="scientific">Panicum hallii</name>
    <dbReference type="NCBI Taxonomy" id="206008"/>
    <lineage>
        <taxon>Eukaryota</taxon>
        <taxon>Viridiplantae</taxon>
        <taxon>Streptophyta</taxon>
        <taxon>Embryophyta</taxon>
        <taxon>Tracheophyta</taxon>
        <taxon>Spermatophyta</taxon>
        <taxon>Magnoliopsida</taxon>
        <taxon>Liliopsida</taxon>
        <taxon>Poales</taxon>
        <taxon>Poaceae</taxon>
        <taxon>PACMAD clade</taxon>
        <taxon>Panicoideae</taxon>
        <taxon>Panicodae</taxon>
        <taxon>Paniceae</taxon>
        <taxon>Panicinae</taxon>
        <taxon>Panicum</taxon>
        <taxon>Panicum sect. Panicum</taxon>
    </lineage>
</organism>
<protein>
    <submittedName>
        <fullName evidence="2">Uncharacterized protein</fullName>
    </submittedName>
</protein>
<dbReference type="Gramene" id="PVH34209">
    <property type="protein sequence ID" value="PVH34209"/>
    <property type="gene ID" value="PAHAL_8G172600"/>
</dbReference>
<reference evidence="2" key="1">
    <citation type="submission" date="2018-04" db="EMBL/GenBank/DDBJ databases">
        <title>WGS assembly of Panicum hallii.</title>
        <authorList>
            <person name="Lovell J."/>
            <person name="Jenkins J."/>
            <person name="Lowry D."/>
            <person name="Mamidi S."/>
            <person name="Sreedasyam A."/>
            <person name="Weng X."/>
            <person name="Barry K."/>
            <person name="Bonette J."/>
            <person name="Campitelli B."/>
            <person name="Daum C."/>
            <person name="Gordon S."/>
            <person name="Gould B."/>
            <person name="Lipzen A."/>
            <person name="Macqueen A."/>
            <person name="Palacio-Mejia J."/>
            <person name="Plott C."/>
            <person name="Shakirov E."/>
            <person name="Shu S."/>
            <person name="Yoshinaga Y."/>
            <person name="Zane M."/>
            <person name="Rokhsar D."/>
            <person name="Grimwood J."/>
            <person name="Schmutz J."/>
            <person name="Juenger T."/>
        </authorList>
    </citation>
    <scope>NUCLEOTIDE SEQUENCE [LARGE SCALE GENOMIC DNA]</scope>
    <source>
        <strain evidence="2">FIL2</strain>
    </source>
</reference>
<proteinExistence type="predicted"/>
<dbReference type="Proteomes" id="UP000243499">
    <property type="component" value="Chromosome 8"/>
</dbReference>
<feature type="compositionally biased region" description="Basic residues" evidence="1">
    <location>
        <begin position="1"/>
        <end position="11"/>
    </location>
</feature>
<feature type="compositionally biased region" description="Basic residues" evidence="1">
    <location>
        <begin position="25"/>
        <end position="37"/>
    </location>
</feature>
<evidence type="ECO:0000256" key="1">
    <source>
        <dbReference type="SAM" id="MobiDB-lite"/>
    </source>
</evidence>
<accession>A0A2T8I941</accession>
<name>A0A2T8I941_9POAL</name>
<dbReference type="AlphaFoldDB" id="A0A2T8I941"/>
<dbReference type="EMBL" id="CM008053">
    <property type="protein sequence ID" value="PVH34209.1"/>
    <property type="molecule type" value="Genomic_DNA"/>
</dbReference>
<gene>
    <name evidence="2" type="ORF">PAHAL_8G172600</name>
</gene>